<feature type="transmembrane region" description="Helical" evidence="6">
    <location>
        <begin position="34"/>
        <end position="56"/>
    </location>
</feature>
<evidence type="ECO:0000256" key="1">
    <source>
        <dbReference type="ARBA" id="ARBA00004651"/>
    </source>
</evidence>
<dbReference type="NCBIfam" id="TIGR00765">
    <property type="entry name" value="yihY_not_rbn"/>
    <property type="match status" value="1"/>
</dbReference>
<proteinExistence type="predicted"/>
<evidence type="ECO:0000256" key="2">
    <source>
        <dbReference type="ARBA" id="ARBA00022475"/>
    </source>
</evidence>
<dbReference type="PANTHER" id="PTHR30213:SF0">
    <property type="entry name" value="UPF0761 MEMBRANE PROTEIN YIHY"/>
    <property type="match status" value="1"/>
</dbReference>
<keyword evidence="8" id="KW-1185">Reference proteome</keyword>
<keyword evidence="2" id="KW-1003">Cell membrane</keyword>
<keyword evidence="5 6" id="KW-0472">Membrane</keyword>
<feature type="transmembrane region" description="Helical" evidence="6">
    <location>
        <begin position="94"/>
        <end position="112"/>
    </location>
</feature>
<evidence type="ECO:0000313" key="7">
    <source>
        <dbReference type="EMBL" id="UPQ84809.1"/>
    </source>
</evidence>
<accession>A0ABY4KW74</accession>
<evidence type="ECO:0000256" key="5">
    <source>
        <dbReference type="ARBA" id="ARBA00023136"/>
    </source>
</evidence>
<dbReference type="Proteomes" id="UP000831189">
    <property type="component" value="Chromosome"/>
</dbReference>
<evidence type="ECO:0000256" key="3">
    <source>
        <dbReference type="ARBA" id="ARBA00022692"/>
    </source>
</evidence>
<dbReference type="InterPro" id="IPR017039">
    <property type="entry name" value="Virul_fac_BrkB"/>
</dbReference>
<name>A0ABY4KW74_9PSED</name>
<gene>
    <name evidence="7" type="ORF">M0M42_06125</name>
</gene>
<dbReference type="EMBL" id="CP096208">
    <property type="protein sequence ID" value="UPQ84809.1"/>
    <property type="molecule type" value="Genomic_DNA"/>
</dbReference>
<dbReference type="PIRSF" id="PIRSF035875">
    <property type="entry name" value="RNase_BN"/>
    <property type="match status" value="1"/>
</dbReference>
<reference evidence="7 8" key="1">
    <citation type="submission" date="2022-04" db="EMBL/GenBank/DDBJ databases">
        <title>Pseudomonas knackmussii B09-2.</title>
        <authorList>
            <person name="Deng Y."/>
        </authorList>
    </citation>
    <scope>NUCLEOTIDE SEQUENCE [LARGE SCALE GENOMIC DNA]</scope>
    <source>
        <strain evidence="7 8">B09-2</strain>
    </source>
</reference>
<feature type="transmembrane region" description="Helical" evidence="6">
    <location>
        <begin position="211"/>
        <end position="234"/>
    </location>
</feature>
<feature type="transmembrane region" description="Helical" evidence="6">
    <location>
        <begin position="133"/>
        <end position="156"/>
    </location>
</feature>
<protein>
    <submittedName>
        <fullName evidence="7">YihY/virulence factor BrkB family protein</fullName>
    </submittedName>
</protein>
<evidence type="ECO:0000313" key="8">
    <source>
        <dbReference type="Proteomes" id="UP000831189"/>
    </source>
</evidence>
<keyword evidence="3 6" id="KW-0812">Transmembrane</keyword>
<organism evidence="7 8">
    <name type="scientific">Pseudomonas knackmussii</name>
    <dbReference type="NCBI Taxonomy" id="65741"/>
    <lineage>
        <taxon>Bacteria</taxon>
        <taxon>Pseudomonadati</taxon>
        <taxon>Pseudomonadota</taxon>
        <taxon>Gammaproteobacteria</taxon>
        <taxon>Pseudomonadales</taxon>
        <taxon>Pseudomonadaceae</taxon>
        <taxon>Pseudomonas</taxon>
    </lineage>
</organism>
<sequence length="291" mass="32287">MALLDTRGISSFELLKRTFKEFSDDDMTTYASALAYRGIFSLFPFLLFLIAMLGMLDLQNFFTWLREQVSLVLPPDALDLVNPVIDQMQEQKSGLLSVGILVALWSASVGIRSLMNAMNKAYDVKEGRPTWKLMLLAVAYTIGLAFILLAAAGLMVTGPQVMEWLAAQVGLKEIVVILWTWLRWPVIVILMMLVLALLYYVMPDVEQEFRFITPGSVLAVVVWIAASVGFGIYVQNFGNYDATYGSIGAVIVLLLYFYISAAVLLFGAEMNAVIEHASVEGKDEGDKRIDG</sequence>
<feature type="transmembrane region" description="Helical" evidence="6">
    <location>
        <begin position="246"/>
        <end position="268"/>
    </location>
</feature>
<keyword evidence="4 6" id="KW-1133">Transmembrane helix</keyword>
<dbReference type="PANTHER" id="PTHR30213">
    <property type="entry name" value="INNER MEMBRANE PROTEIN YHJD"/>
    <property type="match status" value="1"/>
</dbReference>
<dbReference type="Pfam" id="PF03631">
    <property type="entry name" value="Virul_fac_BrkB"/>
    <property type="match status" value="1"/>
</dbReference>
<comment type="subcellular location">
    <subcellularLocation>
        <location evidence="1">Cell membrane</location>
        <topology evidence="1">Multi-pass membrane protein</topology>
    </subcellularLocation>
</comment>
<feature type="transmembrane region" description="Helical" evidence="6">
    <location>
        <begin position="176"/>
        <end position="199"/>
    </location>
</feature>
<evidence type="ECO:0000256" key="4">
    <source>
        <dbReference type="ARBA" id="ARBA00022989"/>
    </source>
</evidence>
<evidence type="ECO:0000256" key="6">
    <source>
        <dbReference type="SAM" id="Phobius"/>
    </source>
</evidence>